<organism evidence="1 2">
    <name type="scientific">Patella caerulea</name>
    <name type="common">Rayed Mediterranean limpet</name>
    <dbReference type="NCBI Taxonomy" id="87958"/>
    <lineage>
        <taxon>Eukaryota</taxon>
        <taxon>Metazoa</taxon>
        <taxon>Spiralia</taxon>
        <taxon>Lophotrochozoa</taxon>
        <taxon>Mollusca</taxon>
        <taxon>Gastropoda</taxon>
        <taxon>Patellogastropoda</taxon>
        <taxon>Patelloidea</taxon>
        <taxon>Patellidae</taxon>
        <taxon>Patella</taxon>
    </lineage>
</organism>
<evidence type="ECO:0000313" key="1">
    <source>
        <dbReference type="EMBL" id="KAK6167709.1"/>
    </source>
</evidence>
<comment type="caution">
    <text evidence="1">The sequence shown here is derived from an EMBL/GenBank/DDBJ whole genome shotgun (WGS) entry which is preliminary data.</text>
</comment>
<dbReference type="Gene3D" id="3.30.70.1820">
    <property type="entry name" value="L1 transposable element, RRM domain"/>
    <property type="match status" value="1"/>
</dbReference>
<proteinExistence type="predicted"/>
<reference evidence="1 2" key="1">
    <citation type="submission" date="2024-01" db="EMBL/GenBank/DDBJ databases">
        <title>The genome of the rayed Mediterranean limpet Patella caerulea (Linnaeus, 1758).</title>
        <authorList>
            <person name="Anh-Thu Weber A."/>
            <person name="Halstead-Nussloch G."/>
        </authorList>
    </citation>
    <scope>NUCLEOTIDE SEQUENCE [LARGE SCALE GENOMIC DNA]</scope>
    <source>
        <strain evidence="1">AATW-2023a</strain>
        <tissue evidence="1">Whole specimen</tissue>
    </source>
</reference>
<evidence type="ECO:0000313" key="2">
    <source>
        <dbReference type="Proteomes" id="UP001347796"/>
    </source>
</evidence>
<protein>
    <submittedName>
        <fullName evidence="1">Uncharacterized protein</fullName>
    </submittedName>
</protein>
<gene>
    <name evidence="1" type="ORF">SNE40_021673</name>
</gene>
<dbReference type="Proteomes" id="UP001347796">
    <property type="component" value="Unassembled WGS sequence"/>
</dbReference>
<keyword evidence="2" id="KW-1185">Reference proteome</keyword>
<dbReference type="EMBL" id="JAZGQO010000018">
    <property type="protein sequence ID" value="KAK6167709.1"/>
    <property type="molecule type" value="Genomic_DNA"/>
</dbReference>
<name>A0AAN8GGU8_PATCE</name>
<sequence>MNDQFRDVRNEITVLKEQLGKYDHIANAVDDLKDTTKSLSDNLKKCEASIKMNNLIFLNIKENKPENFFETETAVRSFLCDSLELDAGDDVTFPIERAVRLGKKTETNNRQICVQFGRFKQRCAALKAFRQARTNNPEIFKKSVDKSAVFVKEDSSPEVQKNPVKTLSNLRKSYRTSRRERKYLLT</sequence>
<dbReference type="AlphaFoldDB" id="A0AAN8GGU8"/>
<accession>A0AAN8GGU8</accession>